<gene>
    <name evidence="3" type="ORF">HINF_LOCUS24295</name>
    <name evidence="2" type="ORF">HINF_LOCUS25529</name>
</gene>
<evidence type="ECO:0000313" key="4">
    <source>
        <dbReference type="Proteomes" id="UP001642409"/>
    </source>
</evidence>
<organism evidence="2">
    <name type="scientific">Hexamita inflata</name>
    <dbReference type="NCBI Taxonomy" id="28002"/>
    <lineage>
        <taxon>Eukaryota</taxon>
        <taxon>Metamonada</taxon>
        <taxon>Diplomonadida</taxon>
        <taxon>Hexamitidae</taxon>
        <taxon>Hexamitinae</taxon>
        <taxon>Hexamita</taxon>
    </lineage>
</organism>
<name>A0AA86U2G0_9EUKA</name>
<dbReference type="AlphaFoldDB" id="A0AA86U2G0"/>
<dbReference type="EMBL" id="CAXDID020000071">
    <property type="protein sequence ID" value="CAL6014502.1"/>
    <property type="molecule type" value="Genomic_DNA"/>
</dbReference>
<evidence type="ECO:0000313" key="2">
    <source>
        <dbReference type="EMBL" id="CAI9937884.1"/>
    </source>
</evidence>
<keyword evidence="1" id="KW-0472">Membrane</keyword>
<dbReference type="EMBL" id="CATOUU010000653">
    <property type="protein sequence ID" value="CAI9937884.1"/>
    <property type="molecule type" value="Genomic_DNA"/>
</dbReference>
<dbReference type="Proteomes" id="UP001642409">
    <property type="component" value="Unassembled WGS sequence"/>
</dbReference>
<proteinExistence type="predicted"/>
<keyword evidence="1" id="KW-1133">Transmembrane helix</keyword>
<keyword evidence="4" id="KW-1185">Reference proteome</keyword>
<reference evidence="3 4" key="2">
    <citation type="submission" date="2024-07" db="EMBL/GenBank/DDBJ databases">
        <authorList>
            <person name="Akdeniz Z."/>
        </authorList>
    </citation>
    <scope>NUCLEOTIDE SEQUENCE [LARGE SCALE GENOMIC DNA]</scope>
</reference>
<feature type="transmembrane region" description="Helical" evidence="1">
    <location>
        <begin position="768"/>
        <end position="790"/>
    </location>
</feature>
<evidence type="ECO:0000256" key="1">
    <source>
        <dbReference type="SAM" id="Phobius"/>
    </source>
</evidence>
<reference evidence="2" key="1">
    <citation type="submission" date="2023-06" db="EMBL/GenBank/DDBJ databases">
        <authorList>
            <person name="Kurt Z."/>
        </authorList>
    </citation>
    <scope>NUCLEOTIDE SEQUENCE</scope>
</reference>
<keyword evidence="1" id="KW-0812">Transmembrane</keyword>
<comment type="caution">
    <text evidence="2">The sequence shown here is derived from an EMBL/GenBank/DDBJ whole genome shotgun (WGS) entry which is preliminary data.</text>
</comment>
<sequence>MNLQTGSQCTSDSQCKSNGCYLNIVDKRISNCADYSIGCGSDYPTYDPTTQHGVCWRPPGFRCYLVNSCAFQCCSIVSQTYRQCSSAILDCQPGYVAALQSVSSTVPFCIKQTGEDCISGTECLMQTCYPSINNLLITKCAPYSIICNNEQVQLYYDNTTSTCKLLIGKTCENIKYSNNCINKACYQTIDDVLVYKCSIPIICNVKEVQLYISTELSICKLKITQICSQNSDCVTKACYQTIPDPESIYKCSQQISCEQNQIPVFIDKLTSQCKFSNGEVCSSSVDCVSQQCYVDISSLNINRCSSQISCSLSEIQIFQDKFNSVCKYINGEVCTIQTQCASQQCYIDSSDSSINRCSKYISCDPVIEVQVFSTSQISSCKTMLGEQCQQSQDCLNQTCYLTFNFNIKKCAIPIQCNENQTPIYLSNNESNCKFQNGQICSKISDCLSQVCYQTLDNSSVQRCGTPKICTLPNIPYFLNISVSVCLNPGGQRCLLNDETCAYNCFSYQSSGSFLCSNATAPLCSSQQVGVIQTADYLVKCYLISNELCDQSTDLCQFTCLKDLDSNTFKCSSSLITCSGSYLPYIQSLIPVCKLADGLECTSDSQCRSNSCYPVLKSTSQKCTSSSIDCSSQPGKIPALDSQNTPVCVLNTGSACFIEGPTDSCFSGVCAQLKNNPSTLKCASVSSTCQSCNSSQKCVSDQNNIGSCLQIDGTICTSDGLCANSCLLSLKNTFICSVPCSLCSADKCVSEQTGKEPVCKNNVVSSGTIVGIVIAGFIVIISFVLLVICAAKRRKQKQLQTECKITRVLLVE</sequence>
<evidence type="ECO:0000313" key="3">
    <source>
        <dbReference type="EMBL" id="CAL6014502.1"/>
    </source>
</evidence>
<protein>
    <submittedName>
        <fullName evidence="3">Hypothetical_protein</fullName>
    </submittedName>
</protein>
<accession>A0AA86U2G0</accession>